<comment type="catalytic activity">
    <reaction evidence="7">
        <text>a 5'-end triphospho-ribonucleoside in mRNA + H2O = a 5'-end diphospho-ribonucleoside in mRNA + phosphate + H(+)</text>
        <dbReference type="Rhea" id="RHEA:67004"/>
        <dbReference type="Rhea" id="RHEA-COMP:17164"/>
        <dbReference type="Rhea" id="RHEA-COMP:17165"/>
        <dbReference type="ChEBI" id="CHEBI:15377"/>
        <dbReference type="ChEBI" id="CHEBI:15378"/>
        <dbReference type="ChEBI" id="CHEBI:43474"/>
        <dbReference type="ChEBI" id="CHEBI:167616"/>
        <dbReference type="ChEBI" id="CHEBI:167618"/>
        <dbReference type="EC" id="3.6.1.74"/>
    </reaction>
    <physiologicalReaction direction="left-to-right" evidence="7">
        <dbReference type="Rhea" id="RHEA:67005"/>
    </physiologicalReaction>
</comment>
<feature type="domain" description="mRNA triphosphatase Cet1-like" evidence="10">
    <location>
        <begin position="336"/>
        <end position="493"/>
    </location>
</feature>
<comment type="cofactor">
    <cofactor evidence="1 8">
        <name>Mg(2+)</name>
        <dbReference type="ChEBI" id="CHEBI:18420"/>
    </cofactor>
</comment>
<accession>F2Q1C2</accession>
<dbReference type="Proteomes" id="UP000009169">
    <property type="component" value="Unassembled WGS sequence"/>
</dbReference>
<feature type="compositionally biased region" description="Low complexity" evidence="9">
    <location>
        <begin position="196"/>
        <end position="234"/>
    </location>
</feature>
<keyword evidence="6 8" id="KW-0539">Nucleus</keyword>
<dbReference type="InterPro" id="IPR033469">
    <property type="entry name" value="CYTH-like_dom_sf"/>
</dbReference>
<keyword evidence="12" id="KW-1185">Reference proteome</keyword>
<dbReference type="PANTHER" id="PTHR28118">
    <property type="entry name" value="POLYNUCLEOTIDE 5'-TRIPHOSPHATASE-RELATED"/>
    <property type="match status" value="1"/>
</dbReference>
<keyword evidence="5 8" id="KW-0378">Hydrolase</keyword>
<dbReference type="GO" id="GO:0031533">
    <property type="term" value="C:mRNA capping enzyme complex"/>
    <property type="evidence" value="ECO:0007669"/>
    <property type="project" value="UniProtKB-UniRule"/>
</dbReference>
<dbReference type="eggNOG" id="ENOG502RZAX">
    <property type="taxonomic scope" value="Eukaryota"/>
</dbReference>
<dbReference type="HOGENOM" id="CLU_018004_4_0_1"/>
<organism evidence="11 12">
    <name type="scientific">Trichophyton equinum (strain ATCC MYA-4606 / CBS 127.97)</name>
    <name type="common">Horse ringworm fungus</name>
    <dbReference type="NCBI Taxonomy" id="559882"/>
    <lineage>
        <taxon>Eukaryota</taxon>
        <taxon>Fungi</taxon>
        <taxon>Dikarya</taxon>
        <taxon>Ascomycota</taxon>
        <taxon>Pezizomycotina</taxon>
        <taxon>Eurotiomycetes</taxon>
        <taxon>Eurotiomycetidae</taxon>
        <taxon>Onygenales</taxon>
        <taxon>Arthrodermataceae</taxon>
        <taxon>Trichophyton</taxon>
    </lineage>
</organism>
<feature type="region of interest" description="Disordered" evidence="9">
    <location>
        <begin position="84"/>
        <end position="329"/>
    </location>
</feature>
<keyword evidence="4 8" id="KW-0507">mRNA processing</keyword>
<dbReference type="EMBL" id="DS995768">
    <property type="protein sequence ID" value="EGE07940.1"/>
    <property type="molecule type" value="Genomic_DNA"/>
</dbReference>
<proteinExistence type="inferred from homology"/>
<feature type="compositionally biased region" description="Polar residues" evidence="9">
    <location>
        <begin position="1"/>
        <end position="11"/>
    </location>
</feature>
<evidence type="ECO:0000256" key="1">
    <source>
        <dbReference type="ARBA" id="ARBA00001946"/>
    </source>
</evidence>
<dbReference type="GO" id="GO:0006370">
    <property type="term" value="P:7-methylguanosine mRNA capping"/>
    <property type="evidence" value="ECO:0007669"/>
    <property type="project" value="UniProtKB-UniRule"/>
</dbReference>
<feature type="compositionally biased region" description="Basic and acidic residues" evidence="9">
    <location>
        <begin position="310"/>
        <end position="319"/>
    </location>
</feature>
<feature type="region of interest" description="Disordered" evidence="9">
    <location>
        <begin position="1"/>
        <end position="71"/>
    </location>
</feature>
<evidence type="ECO:0000259" key="10">
    <source>
        <dbReference type="Pfam" id="PF02940"/>
    </source>
</evidence>
<dbReference type="PANTHER" id="PTHR28118:SF1">
    <property type="entry name" value="POLYNUCLEOTIDE 5'-TRIPHOSPHATASE CTL1-RELATED"/>
    <property type="match status" value="1"/>
</dbReference>
<feature type="compositionally biased region" description="Polar residues" evidence="9">
    <location>
        <begin position="150"/>
        <end position="165"/>
    </location>
</feature>
<reference evidence="12" key="1">
    <citation type="journal article" date="2012" name="MBio">
        <title>Comparative genome analysis of Trichophyton rubrum and related dermatophytes reveals candidate genes involved in infection.</title>
        <authorList>
            <person name="Martinez D.A."/>
            <person name="Oliver B.G."/>
            <person name="Graeser Y."/>
            <person name="Goldberg J.M."/>
            <person name="Li W."/>
            <person name="Martinez-Rossi N.M."/>
            <person name="Monod M."/>
            <person name="Shelest E."/>
            <person name="Barton R.C."/>
            <person name="Birch E."/>
            <person name="Brakhage A.A."/>
            <person name="Chen Z."/>
            <person name="Gurr S.J."/>
            <person name="Heiman D."/>
            <person name="Heitman J."/>
            <person name="Kosti I."/>
            <person name="Rossi A."/>
            <person name="Saif S."/>
            <person name="Samalova M."/>
            <person name="Saunders C.W."/>
            <person name="Shea T."/>
            <person name="Summerbell R.C."/>
            <person name="Xu J."/>
            <person name="Young S."/>
            <person name="Zeng Q."/>
            <person name="Birren B.W."/>
            <person name="Cuomo C.A."/>
            <person name="White T.C."/>
        </authorList>
    </citation>
    <scope>NUCLEOTIDE SEQUENCE [LARGE SCALE GENOMIC DNA]</scope>
    <source>
        <strain evidence="12">ATCC MYA-4606 / CBS 127.97</strain>
    </source>
</reference>
<dbReference type="GO" id="GO:0140818">
    <property type="term" value="F:mRNA 5'-triphosphate monophosphatase activity"/>
    <property type="evidence" value="ECO:0007669"/>
    <property type="project" value="UniProtKB-EC"/>
</dbReference>
<evidence type="ECO:0000256" key="9">
    <source>
        <dbReference type="SAM" id="MobiDB-lite"/>
    </source>
</evidence>
<evidence type="ECO:0000256" key="7">
    <source>
        <dbReference type="ARBA" id="ARBA00047740"/>
    </source>
</evidence>
<dbReference type="CDD" id="cd07470">
    <property type="entry name" value="CYTH-like_mRNA_RTPase"/>
    <property type="match status" value="1"/>
</dbReference>
<protein>
    <recommendedName>
        <fullName evidence="8">mRNA-capping enzyme subunit beta</fullName>
        <ecNumber evidence="8">3.6.1.74</ecNumber>
    </recommendedName>
    <alternativeName>
        <fullName evidence="8">mRNA 5'-phosphatase</fullName>
    </alternativeName>
    <alternativeName>
        <fullName evidence="8">mRNA 5'-triphosphate monophosphatase</fullName>
    </alternativeName>
</protein>
<gene>
    <name evidence="11" type="ORF">TEQG_06971</name>
</gene>
<keyword evidence="8" id="KW-0506">mRNA capping</keyword>
<evidence type="ECO:0000313" key="12">
    <source>
        <dbReference type="Proteomes" id="UP000009169"/>
    </source>
</evidence>
<dbReference type="InterPro" id="IPR037009">
    <property type="entry name" value="mRNA_triPase_Cet1_sf"/>
</dbReference>
<comment type="similarity">
    <text evidence="3 8">Belongs to the fungal TPase family.</text>
</comment>
<dbReference type="InterPro" id="IPR004206">
    <property type="entry name" value="mRNA_triPase_Cet1"/>
</dbReference>
<dbReference type="EC" id="3.6.1.74" evidence="8"/>
<dbReference type="GO" id="GO:0004651">
    <property type="term" value="F:polynucleotide 5'-phosphatase activity"/>
    <property type="evidence" value="ECO:0007669"/>
    <property type="project" value="UniProtKB-UniRule"/>
</dbReference>
<evidence type="ECO:0000313" key="11">
    <source>
        <dbReference type="EMBL" id="EGE07940.1"/>
    </source>
</evidence>
<comment type="subcellular location">
    <subcellularLocation>
        <location evidence="2 8">Nucleus</location>
    </subcellularLocation>
</comment>
<dbReference type="Pfam" id="PF02940">
    <property type="entry name" value="mRNA_triPase"/>
    <property type="match status" value="1"/>
</dbReference>
<evidence type="ECO:0000256" key="8">
    <source>
        <dbReference type="RuleBase" id="RU367053"/>
    </source>
</evidence>
<dbReference type="InterPro" id="IPR040343">
    <property type="entry name" value="Cet1/Ctl1"/>
</dbReference>
<evidence type="ECO:0000256" key="3">
    <source>
        <dbReference type="ARBA" id="ARBA00006345"/>
    </source>
</evidence>
<evidence type="ECO:0000256" key="6">
    <source>
        <dbReference type="ARBA" id="ARBA00023242"/>
    </source>
</evidence>
<name>F2Q1C2_TRIEC</name>
<feature type="compositionally biased region" description="Polar residues" evidence="9">
    <location>
        <begin position="289"/>
        <end position="307"/>
    </location>
</feature>
<feature type="compositionally biased region" description="Polar residues" evidence="9">
    <location>
        <begin position="272"/>
        <end position="281"/>
    </location>
</feature>
<evidence type="ECO:0000256" key="4">
    <source>
        <dbReference type="ARBA" id="ARBA00022664"/>
    </source>
</evidence>
<sequence>MDLRTIINSDSAVGAARGPQLHQQQQQPPPPQQQQHHHQQQQQPQRTQRPLSIHSLGPDEPPLRSGSYGGGRAVATAAASFCGPPKRMQASYMSSSAQSPYQQPPLASILAGREPGERASSVLPVPREPYSASSLPPPSAASLSSPFTPQPTSAGTQHSSYFSQQRSHSVHSAASPSSVRSLSYPSGREPSGHPYSPSQQQHQQQPQLQQLQAFHHQQAPPPQQQQQQQQRSQPGTPLAPPGSSYRRPSPHPVRPPSSGHDAPLSARLGSPWGSQDASSGGQRDGVSPTVHTPISRHNSVATDSYPRQFSMEREKEQHLDSVSPRPSFLNREQPHMAQHRAMNNFLNEAVKTSVSQGTARIPLAYAHKRERDTFYEISANDLPPIVQHHLHPRHKPKVRVTTDVRTGAVIARIVKCRIADLDVYSPRTCLDWRISVNLEMNYDGDLSKLQQTSDWKRSGDRNKDRMSYRHLAYQIDLTQSTPADFEHELEIEISSAEIRRQGDLALSGDMNNQYEDLIKGFVDNIRVLARAVPG</sequence>
<dbReference type="AlphaFoldDB" id="F2Q1C2"/>
<dbReference type="SUPFAM" id="SSF55154">
    <property type="entry name" value="CYTH-like phosphatases"/>
    <property type="match status" value="1"/>
</dbReference>
<evidence type="ECO:0000256" key="2">
    <source>
        <dbReference type="ARBA" id="ARBA00004123"/>
    </source>
</evidence>
<dbReference type="Gene3D" id="3.20.100.10">
    <property type="entry name" value="mRNA triphosphatase Cet1-like"/>
    <property type="match status" value="1"/>
</dbReference>
<evidence type="ECO:0000256" key="5">
    <source>
        <dbReference type="ARBA" id="ARBA00022801"/>
    </source>
</evidence>
<feature type="compositionally biased region" description="Low complexity" evidence="9">
    <location>
        <begin position="166"/>
        <end position="186"/>
    </location>
</feature>
<comment type="function">
    <text evidence="8">First step of mRNA capping. Converts the 5'-triphosphate end of a nascent mRNA chain into a diphosphate end.</text>
</comment>
<feature type="compositionally biased region" description="Low complexity" evidence="9">
    <location>
        <begin position="88"/>
        <end position="101"/>
    </location>
</feature>
<comment type="subunit">
    <text evidence="8">Heterodimer. The mRNA-capping enzyme is composed of two separate chains alpha and beta, respectively a mRNA guanylyltransferase and an mRNA 5'-triphosphate monophosphatase.</text>
</comment>
<dbReference type="VEuPathDB" id="FungiDB:TEQG_06971"/>